<keyword evidence="5" id="KW-0411">Iron-sulfur</keyword>
<dbReference type="InterPro" id="IPR056488">
    <property type="entry name" value="Zn_ribbon_HMPTM"/>
</dbReference>
<dbReference type="PANTHER" id="PTHR43306">
    <property type="entry name" value="7,8-DIHYDRO-6-HYDROXYMETHYLPTERIN DIMETHYLTRANSFERASE"/>
    <property type="match status" value="1"/>
</dbReference>
<dbReference type="RefSeq" id="WP_379957546.1">
    <property type="nucleotide sequence ID" value="NZ_JAUYVI010000005.1"/>
</dbReference>
<dbReference type="EMBL" id="JAUYVI010000005">
    <property type="protein sequence ID" value="MDQ7249505.1"/>
    <property type="molecule type" value="Genomic_DNA"/>
</dbReference>
<dbReference type="SFLD" id="SFLDS00029">
    <property type="entry name" value="Radical_SAM"/>
    <property type="match status" value="1"/>
</dbReference>
<evidence type="ECO:0000256" key="3">
    <source>
        <dbReference type="ARBA" id="ARBA00022723"/>
    </source>
</evidence>
<name>A0ABU0YP61_9PROT</name>
<dbReference type="CDD" id="cd01335">
    <property type="entry name" value="Radical_SAM"/>
    <property type="match status" value="1"/>
</dbReference>
<dbReference type="Proteomes" id="UP001230156">
    <property type="component" value="Unassembled WGS sequence"/>
</dbReference>
<dbReference type="SFLD" id="SFLDG01067">
    <property type="entry name" value="SPASM/twitch_domain_containing"/>
    <property type="match status" value="1"/>
</dbReference>
<evidence type="ECO:0000256" key="2">
    <source>
        <dbReference type="ARBA" id="ARBA00022691"/>
    </source>
</evidence>
<dbReference type="PANTHER" id="PTHR43306:SF1">
    <property type="entry name" value="7,8-DIHYDRO-6-HYDROXYMETHYLPTERIN DIMETHYLTRANSFERASE"/>
    <property type="match status" value="1"/>
</dbReference>
<dbReference type="InterPro" id="IPR007197">
    <property type="entry name" value="rSAM"/>
</dbReference>
<dbReference type="InterPro" id="IPR013785">
    <property type="entry name" value="Aldolase_TIM"/>
</dbReference>
<proteinExistence type="predicted"/>
<keyword evidence="3" id="KW-0479">Metal-binding</keyword>
<organism evidence="7 8">
    <name type="scientific">Dongia sedimenti</name>
    <dbReference type="NCBI Taxonomy" id="3064282"/>
    <lineage>
        <taxon>Bacteria</taxon>
        <taxon>Pseudomonadati</taxon>
        <taxon>Pseudomonadota</taxon>
        <taxon>Alphaproteobacteria</taxon>
        <taxon>Rhodospirillales</taxon>
        <taxon>Dongiaceae</taxon>
        <taxon>Dongia</taxon>
    </lineage>
</organism>
<comment type="cofactor">
    <cofactor evidence="1">
        <name>[4Fe-4S] cluster</name>
        <dbReference type="ChEBI" id="CHEBI:49883"/>
    </cofactor>
</comment>
<evidence type="ECO:0000313" key="7">
    <source>
        <dbReference type="EMBL" id="MDQ7249505.1"/>
    </source>
</evidence>
<comment type="caution">
    <text evidence="7">The sequence shown here is derived from an EMBL/GenBank/DDBJ whole genome shotgun (WGS) entry which is preliminary data.</text>
</comment>
<keyword evidence="4" id="KW-0408">Iron</keyword>
<keyword evidence="8" id="KW-1185">Reference proteome</keyword>
<evidence type="ECO:0000256" key="1">
    <source>
        <dbReference type="ARBA" id="ARBA00001966"/>
    </source>
</evidence>
<dbReference type="InterPro" id="IPR058240">
    <property type="entry name" value="rSAM_sf"/>
</dbReference>
<evidence type="ECO:0000259" key="6">
    <source>
        <dbReference type="PROSITE" id="PS51918"/>
    </source>
</evidence>
<keyword evidence="2" id="KW-0949">S-adenosyl-L-methionine</keyword>
<accession>A0ABU0YP61</accession>
<dbReference type="InterPro" id="IPR034474">
    <property type="entry name" value="Methyltransferase_Class_D"/>
</dbReference>
<protein>
    <submittedName>
        <fullName evidence="7">Radical SAM protein</fullName>
    </submittedName>
</protein>
<dbReference type="SUPFAM" id="SSF102114">
    <property type="entry name" value="Radical SAM enzymes"/>
    <property type="match status" value="1"/>
</dbReference>
<evidence type="ECO:0000313" key="8">
    <source>
        <dbReference type="Proteomes" id="UP001230156"/>
    </source>
</evidence>
<dbReference type="Gene3D" id="3.20.20.70">
    <property type="entry name" value="Aldolase class I"/>
    <property type="match status" value="1"/>
</dbReference>
<reference evidence="8" key="1">
    <citation type="submission" date="2023-08" db="EMBL/GenBank/DDBJ databases">
        <title>Rhodospirillaceae gen. nov., a novel taxon isolated from the Yangtze River Yuezi River estuary sludge.</title>
        <authorList>
            <person name="Ruan L."/>
        </authorList>
    </citation>
    <scope>NUCLEOTIDE SEQUENCE [LARGE SCALE GENOMIC DNA]</scope>
    <source>
        <strain evidence="8">R-7</strain>
    </source>
</reference>
<sequence>MNKLVTQKPYPREIKNHLFFGQTTSLCETCLQLVPAKILIEGDLVWFQKRCLDHGVQKTLVSTDAAYYRKCHDYLKPPDRPQMLHSRTEYGCPYDCGLCPDHEQHSCLALLEVNEACNLNCPVCFAESSTARTTHRSLDEIERMMDLLVEAEGEPDLLQISGGEPTIHPQILEILRLAKSKPIRHVMLNTNGVRIAKDRDFVKALADLKPGFEVYLQFDSLKASALEEIRGADLRRIRDQALANLEAEGISTTLVCVIKKGANDDELGAVIDHALGYACVRGVTFQPIQDAGRNLGFDKNRDRVLLSDIRRGIVEQSPHFGAEDIMPLPCNPDAIAIGYGLRNGRTVTPITRFFDQKTLLEAAPNAITFERNPELKARLFELMSLSCTGESTEPTLANFLCCLPQFEVPAELGYDKVFRVVIVQFLDRFNFCIAAVKRSCIHFVTPELQLIPFDTYNLFYRNRLVDKFRKGVARGASVTV</sequence>
<evidence type="ECO:0000256" key="4">
    <source>
        <dbReference type="ARBA" id="ARBA00023004"/>
    </source>
</evidence>
<evidence type="ECO:0000256" key="5">
    <source>
        <dbReference type="ARBA" id="ARBA00023014"/>
    </source>
</evidence>
<dbReference type="PROSITE" id="PS51918">
    <property type="entry name" value="RADICAL_SAM"/>
    <property type="match status" value="1"/>
</dbReference>
<dbReference type="SFLD" id="SFLDG01100">
    <property type="entry name" value="methyltransferase_(Class_D)"/>
    <property type="match status" value="1"/>
</dbReference>
<dbReference type="Pfam" id="PF23545">
    <property type="entry name" value="Zn_ribbon_HMPTM"/>
    <property type="match status" value="1"/>
</dbReference>
<gene>
    <name evidence="7" type="ORF">Q8A70_17590</name>
</gene>
<feature type="domain" description="Radical SAM core" evidence="6">
    <location>
        <begin position="103"/>
        <end position="316"/>
    </location>
</feature>
<dbReference type="Pfam" id="PF04055">
    <property type="entry name" value="Radical_SAM"/>
    <property type="match status" value="1"/>
</dbReference>